<organism evidence="3 4">
    <name type="scientific">Symbiodinium necroappetens</name>
    <dbReference type="NCBI Taxonomy" id="1628268"/>
    <lineage>
        <taxon>Eukaryota</taxon>
        <taxon>Sar</taxon>
        <taxon>Alveolata</taxon>
        <taxon>Dinophyceae</taxon>
        <taxon>Suessiales</taxon>
        <taxon>Symbiodiniaceae</taxon>
        <taxon>Symbiodinium</taxon>
    </lineage>
</organism>
<dbReference type="Pfam" id="PF12697">
    <property type="entry name" value="Abhydrolase_6"/>
    <property type="match status" value="1"/>
</dbReference>
<dbReference type="AlphaFoldDB" id="A0A812LGT5"/>
<sequence>MLRNSDLTAGSLEMESLCQDIVRVLDFFDVRDGALVGHGVGGFIAIQYLLNNPKHAKRRLPHGFVCIACSAGNFQETVGHDLLRQLSKLFAVVRLPEIVSYFDLFGEVSISKRLGANASFAAVRVALEASRAAASEWAIRNLSDMQWNFDLHPHIPALTLPSAVLLSSDDERVPRPTALKDGFEASGSLRAFKLLQDAGHFLPLTSVTDCGNGTLWLDGRGGARSCMWQVRYCRVPKPDTTLRSGALPGPSSAGSAGSAPGAPPALRGAVLGRREKSSGKEQKPPELVEAKLKSKTPSPSGKAWAEEVLRRHQQRLQQREEMRRCKAEQRAEEDLKECSFAPKLVSRSHIQLQIRKGRRQIEQLAEQQQAILFRLNGLEDEEVRAASFARWSASRDENRSLLLGELAQVDDDAHDVIRSLVKLGIPSVLEEPDPGTLCPQYDSGLLRRLRMEDAWGFKELAPIRTAGPLPPAQV</sequence>
<accession>A0A812LGT5</accession>
<protein>
    <recommendedName>
        <fullName evidence="2">AB hydrolase-1 domain-containing protein</fullName>
    </recommendedName>
</protein>
<feature type="domain" description="AB hydrolase-1" evidence="2">
    <location>
        <begin position="19"/>
        <end position="204"/>
    </location>
</feature>
<evidence type="ECO:0000313" key="4">
    <source>
        <dbReference type="Proteomes" id="UP000601435"/>
    </source>
</evidence>
<dbReference type="SUPFAM" id="SSF53474">
    <property type="entry name" value="alpha/beta-Hydrolases"/>
    <property type="match status" value="1"/>
</dbReference>
<dbReference type="InterPro" id="IPR029058">
    <property type="entry name" value="AB_hydrolase_fold"/>
</dbReference>
<feature type="compositionally biased region" description="Basic and acidic residues" evidence="1">
    <location>
        <begin position="272"/>
        <end position="292"/>
    </location>
</feature>
<dbReference type="InterPro" id="IPR000073">
    <property type="entry name" value="AB_hydrolase_1"/>
</dbReference>
<evidence type="ECO:0000259" key="2">
    <source>
        <dbReference type="Pfam" id="PF12697"/>
    </source>
</evidence>
<dbReference type="Proteomes" id="UP000601435">
    <property type="component" value="Unassembled WGS sequence"/>
</dbReference>
<keyword evidence="4" id="KW-1185">Reference proteome</keyword>
<evidence type="ECO:0000256" key="1">
    <source>
        <dbReference type="SAM" id="MobiDB-lite"/>
    </source>
</evidence>
<dbReference type="OrthoDB" id="408373at2759"/>
<dbReference type="Gene3D" id="3.40.50.1820">
    <property type="entry name" value="alpha/beta hydrolase"/>
    <property type="match status" value="1"/>
</dbReference>
<comment type="caution">
    <text evidence="3">The sequence shown here is derived from an EMBL/GenBank/DDBJ whole genome shotgun (WGS) entry which is preliminary data.</text>
</comment>
<name>A0A812LGT5_9DINO</name>
<proteinExistence type="predicted"/>
<gene>
    <name evidence="3" type="ORF">SNEC2469_LOCUS4393</name>
</gene>
<feature type="region of interest" description="Disordered" evidence="1">
    <location>
        <begin position="243"/>
        <end position="306"/>
    </location>
</feature>
<feature type="compositionally biased region" description="Low complexity" evidence="1">
    <location>
        <begin position="243"/>
        <end position="269"/>
    </location>
</feature>
<reference evidence="3" key="1">
    <citation type="submission" date="2021-02" db="EMBL/GenBank/DDBJ databases">
        <authorList>
            <person name="Dougan E. K."/>
            <person name="Rhodes N."/>
            <person name="Thang M."/>
            <person name="Chan C."/>
        </authorList>
    </citation>
    <scope>NUCLEOTIDE SEQUENCE</scope>
</reference>
<evidence type="ECO:0000313" key="3">
    <source>
        <dbReference type="EMBL" id="CAE7241407.1"/>
    </source>
</evidence>
<dbReference type="EMBL" id="CAJNJA010008890">
    <property type="protein sequence ID" value="CAE7241407.1"/>
    <property type="molecule type" value="Genomic_DNA"/>
</dbReference>